<sequence>MENMKENRRRLSWIVFASACVRVFFASGSLKANGVILEDLVVRFNSSHSLVAWAFSLQNGCSLLITPVGTMLLQIFSHRQLSITGGFCAGAGYILSGLFAEEVWHIFATYILSGIGFGLTIISGYLALKENFPDNISTVSCFAELFHFVGMATMPTVLNSLKVQFGLRNSLILLGAIMWNLIPCGVGITIPKDTNNSRTVVKKGQPHESIEKEEKLDNVEYDLLKRGSLLMFMESYFPFFLPFYYHMTFRYLVIFTLTGAYVYTSWVIFLISLGTSLDLPMDQAVFLSTVGGVSGLLGKLLGATLFYVDKANVYIACLSLLGNALSMLAVIFMRNYLMIAALTFCSGLSLGLSTNLLYGMIPLMVCSHHFPPAFSVVLLLQGAVIQLSGLLSGVVRDAMGSTVYVFGFNGILCLAVLPFMIPWVCTDQTVETCRFG</sequence>
<keyword evidence="3" id="KW-1185">Reference proteome</keyword>
<dbReference type="SUPFAM" id="SSF103473">
    <property type="entry name" value="MFS general substrate transporter"/>
    <property type="match status" value="1"/>
</dbReference>
<feature type="transmembrane region" description="Helical" evidence="1">
    <location>
        <begin position="139"/>
        <end position="158"/>
    </location>
</feature>
<dbReference type="PANTHER" id="PTHR11360">
    <property type="entry name" value="MONOCARBOXYLATE TRANSPORTER"/>
    <property type="match status" value="1"/>
</dbReference>
<dbReference type="InterPro" id="IPR036259">
    <property type="entry name" value="MFS_trans_sf"/>
</dbReference>
<feature type="transmembrane region" description="Helical" evidence="1">
    <location>
        <begin position="170"/>
        <end position="190"/>
    </location>
</feature>
<dbReference type="OrthoDB" id="5667at2759"/>
<dbReference type="AlphaFoldDB" id="A0A9Q0YIY0"/>
<feature type="transmembrane region" description="Helical" evidence="1">
    <location>
        <begin position="285"/>
        <end position="307"/>
    </location>
</feature>
<feature type="transmembrane region" description="Helical" evidence="1">
    <location>
        <begin position="50"/>
        <end position="69"/>
    </location>
</feature>
<feature type="transmembrane region" description="Helical" evidence="1">
    <location>
        <begin position="313"/>
        <end position="332"/>
    </location>
</feature>
<name>A0A9Q0YIY0_HOLLE</name>
<dbReference type="Gene3D" id="1.20.1250.20">
    <property type="entry name" value="MFS general substrate transporter like domains"/>
    <property type="match status" value="1"/>
</dbReference>
<dbReference type="Pfam" id="PF07690">
    <property type="entry name" value="MFS_1"/>
    <property type="match status" value="1"/>
</dbReference>
<evidence type="ECO:0000313" key="2">
    <source>
        <dbReference type="EMBL" id="KAJ8021162.1"/>
    </source>
</evidence>
<dbReference type="PANTHER" id="PTHR11360:SF303">
    <property type="entry name" value="MAJOR FACILITATOR SUPERFAMILY (MFS) PROFILE DOMAIN-CONTAINING PROTEIN"/>
    <property type="match status" value="1"/>
</dbReference>
<reference evidence="2" key="1">
    <citation type="submission" date="2021-10" db="EMBL/GenBank/DDBJ databases">
        <title>Tropical sea cucumber genome reveals ecological adaptation and Cuvierian tubules defense mechanism.</title>
        <authorList>
            <person name="Chen T."/>
        </authorList>
    </citation>
    <scope>NUCLEOTIDE SEQUENCE</scope>
    <source>
        <strain evidence="2">Nanhai2018</strain>
        <tissue evidence="2">Muscle</tissue>
    </source>
</reference>
<gene>
    <name evidence="2" type="ORF">HOLleu_40952</name>
</gene>
<dbReference type="Proteomes" id="UP001152320">
    <property type="component" value="Chromosome 22"/>
</dbReference>
<feature type="transmembrane region" description="Helical" evidence="1">
    <location>
        <begin position="403"/>
        <end position="424"/>
    </location>
</feature>
<evidence type="ECO:0000313" key="3">
    <source>
        <dbReference type="Proteomes" id="UP001152320"/>
    </source>
</evidence>
<keyword evidence="1" id="KW-0472">Membrane</keyword>
<keyword evidence="1" id="KW-1133">Transmembrane helix</keyword>
<evidence type="ECO:0000256" key="1">
    <source>
        <dbReference type="SAM" id="Phobius"/>
    </source>
</evidence>
<accession>A0A9Q0YIY0</accession>
<dbReference type="EMBL" id="JAIZAY010000022">
    <property type="protein sequence ID" value="KAJ8021162.1"/>
    <property type="molecule type" value="Genomic_DNA"/>
</dbReference>
<feature type="transmembrane region" description="Helical" evidence="1">
    <location>
        <begin position="81"/>
        <end position="100"/>
    </location>
</feature>
<protein>
    <submittedName>
        <fullName evidence="2">Monocarboxylate transporter 7</fullName>
    </submittedName>
</protein>
<keyword evidence="1" id="KW-0812">Transmembrane</keyword>
<organism evidence="2 3">
    <name type="scientific">Holothuria leucospilota</name>
    <name type="common">Black long sea cucumber</name>
    <name type="synonym">Mertensiothuria leucospilota</name>
    <dbReference type="NCBI Taxonomy" id="206669"/>
    <lineage>
        <taxon>Eukaryota</taxon>
        <taxon>Metazoa</taxon>
        <taxon>Echinodermata</taxon>
        <taxon>Eleutherozoa</taxon>
        <taxon>Echinozoa</taxon>
        <taxon>Holothuroidea</taxon>
        <taxon>Aspidochirotacea</taxon>
        <taxon>Aspidochirotida</taxon>
        <taxon>Holothuriidae</taxon>
        <taxon>Holothuria</taxon>
    </lineage>
</organism>
<dbReference type="InterPro" id="IPR050327">
    <property type="entry name" value="Proton-linked_MCT"/>
</dbReference>
<feature type="transmembrane region" description="Helical" evidence="1">
    <location>
        <begin position="339"/>
        <end position="361"/>
    </location>
</feature>
<feature type="transmembrane region" description="Helical" evidence="1">
    <location>
        <begin position="373"/>
        <end position="391"/>
    </location>
</feature>
<feature type="transmembrane region" description="Helical" evidence="1">
    <location>
        <begin position="106"/>
        <end position="127"/>
    </location>
</feature>
<proteinExistence type="predicted"/>
<dbReference type="InterPro" id="IPR011701">
    <property type="entry name" value="MFS"/>
</dbReference>
<dbReference type="GO" id="GO:0008028">
    <property type="term" value="F:monocarboxylic acid transmembrane transporter activity"/>
    <property type="evidence" value="ECO:0007669"/>
    <property type="project" value="TreeGrafter"/>
</dbReference>
<feature type="transmembrane region" description="Helical" evidence="1">
    <location>
        <begin position="251"/>
        <end position="273"/>
    </location>
</feature>
<comment type="caution">
    <text evidence="2">The sequence shown here is derived from an EMBL/GenBank/DDBJ whole genome shotgun (WGS) entry which is preliminary data.</text>
</comment>